<gene>
    <name evidence="1" type="ORF">SPARVUS_LOCUS13144995</name>
</gene>
<evidence type="ECO:0000313" key="2">
    <source>
        <dbReference type="Proteomes" id="UP001162483"/>
    </source>
</evidence>
<feature type="non-terminal residue" evidence="1">
    <location>
        <position position="1"/>
    </location>
</feature>
<protein>
    <submittedName>
        <fullName evidence="1">Uncharacterized protein</fullName>
    </submittedName>
</protein>
<dbReference type="EMBL" id="CATNWA010017698">
    <property type="protein sequence ID" value="CAI9602504.1"/>
    <property type="molecule type" value="Genomic_DNA"/>
</dbReference>
<reference evidence="1" key="1">
    <citation type="submission" date="2023-05" db="EMBL/GenBank/DDBJ databases">
        <authorList>
            <person name="Stuckert A."/>
        </authorList>
    </citation>
    <scope>NUCLEOTIDE SEQUENCE</scope>
</reference>
<proteinExistence type="predicted"/>
<name>A0ABN9FZN6_9NEOB</name>
<keyword evidence="2" id="KW-1185">Reference proteome</keyword>
<accession>A0ABN9FZN6</accession>
<organism evidence="1 2">
    <name type="scientific">Staurois parvus</name>
    <dbReference type="NCBI Taxonomy" id="386267"/>
    <lineage>
        <taxon>Eukaryota</taxon>
        <taxon>Metazoa</taxon>
        <taxon>Chordata</taxon>
        <taxon>Craniata</taxon>
        <taxon>Vertebrata</taxon>
        <taxon>Euteleostomi</taxon>
        <taxon>Amphibia</taxon>
        <taxon>Batrachia</taxon>
        <taxon>Anura</taxon>
        <taxon>Neobatrachia</taxon>
        <taxon>Ranoidea</taxon>
        <taxon>Ranidae</taxon>
        <taxon>Staurois</taxon>
    </lineage>
</organism>
<evidence type="ECO:0000313" key="1">
    <source>
        <dbReference type="EMBL" id="CAI9602504.1"/>
    </source>
</evidence>
<sequence length="59" mass="6731">PLNSVWTLLIGHRLITCTLPRKKNSLAIHTKLSVMIRRWCLRLPTDRPTQSVGSKPGLR</sequence>
<comment type="caution">
    <text evidence="1">The sequence shown here is derived from an EMBL/GenBank/DDBJ whole genome shotgun (WGS) entry which is preliminary data.</text>
</comment>
<dbReference type="Proteomes" id="UP001162483">
    <property type="component" value="Unassembled WGS sequence"/>
</dbReference>